<proteinExistence type="predicted"/>
<name>A0ABP3NLS9_SACER</name>
<keyword evidence="2" id="KW-0378">Hydrolase</keyword>
<dbReference type="RefSeq" id="WP_009946500.1">
    <property type="nucleotide sequence ID" value="NZ_BAAAGS010000040.1"/>
</dbReference>
<dbReference type="Gene3D" id="3.40.50.1820">
    <property type="entry name" value="alpha/beta hydrolase"/>
    <property type="match status" value="1"/>
</dbReference>
<dbReference type="Proteomes" id="UP001500729">
    <property type="component" value="Unassembled WGS sequence"/>
</dbReference>
<keyword evidence="3" id="KW-1185">Reference proteome</keyword>
<evidence type="ECO:0000313" key="2">
    <source>
        <dbReference type="EMBL" id="GAA0545648.1"/>
    </source>
</evidence>
<organism evidence="2 3">
    <name type="scientific">Saccharopolyspora erythraea</name>
    <name type="common">Streptomyces erythraeus</name>
    <dbReference type="NCBI Taxonomy" id="1836"/>
    <lineage>
        <taxon>Bacteria</taxon>
        <taxon>Bacillati</taxon>
        <taxon>Actinomycetota</taxon>
        <taxon>Actinomycetes</taxon>
        <taxon>Pseudonocardiales</taxon>
        <taxon>Pseudonocardiaceae</taxon>
        <taxon>Saccharopolyspora</taxon>
    </lineage>
</organism>
<comment type="caution">
    <text evidence="2">The sequence shown here is derived from an EMBL/GenBank/DDBJ whole genome shotgun (WGS) entry which is preliminary data.</text>
</comment>
<accession>A0ABP3NLS9</accession>
<dbReference type="InterPro" id="IPR052897">
    <property type="entry name" value="Sec-Metab_Biosynth_Hydrolase"/>
</dbReference>
<gene>
    <name evidence="2" type="ORF">GCM10009533_50670</name>
</gene>
<sequence length="281" mass="29401">MSHTFVLVHGSNCNSFTWAPMQRELALLGHRSLAVDLPGHGFAAGWHPSYQAPQDPAALASAPSGQAGRTVAECVEHVVEVVRRAAAHGPVTLVGHSRGGLTLTGVGNAVPELVDRLVYVSAWCCVDSTVAEYVASPENADSVLGEAAGVMVGDIAALGAIRMNWRTADAGLLATLKTAMLADGTDEEFLAFLNTLEPDESLDAGGIGVQADAATWGRVPRSYVRLTRDRSLPVALQDRFIAEADALTPGNPFDVHSVEGSHVGFLVHPQEVAGILAELAA</sequence>
<feature type="domain" description="AB hydrolase-1" evidence="1">
    <location>
        <begin position="5"/>
        <end position="273"/>
    </location>
</feature>
<dbReference type="SUPFAM" id="SSF53474">
    <property type="entry name" value="alpha/beta-Hydrolases"/>
    <property type="match status" value="1"/>
</dbReference>
<dbReference type="PANTHER" id="PTHR37017:SF11">
    <property type="entry name" value="ESTERASE_LIPASE_THIOESTERASE DOMAIN-CONTAINING PROTEIN"/>
    <property type="match status" value="1"/>
</dbReference>
<evidence type="ECO:0000259" key="1">
    <source>
        <dbReference type="Pfam" id="PF12697"/>
    </source>
</evidence>
<dbReference type="PANTHER" id="PTHR37017">
    <property type="entry name" value="AB HYDROLASE-1 DOMAIN-CONTAINING PROTEIN-RELATED"/>
    <property type="match status" value="1"/>
</dbReference>
<dbReference type="GO" id="GO:0016787">
    <property type="term" value="F:hydrolase activity"/>
    <property type="evidence" value="ECO:0007669"/>
    <property type="project" value="UniProtKB-KW"/>
</dbReference>
<dbReference type="EMBL" id="BAAAGS010000040">
    <property type="protein sequence ID" value="GAA0545648.1"/>
    <property type="molecule type" value="Genomic_DNA"/>
</dbReference>
<dbReference type="Pfam" id="PF12697">
    <property type="entry name" value="Abhydrolase_6"/>
    <property type="match status" value="1"/>
</dbReference>
<dbReference type="InterPro" id="IPR029058">
    <property type="entry name" value="AB_hydrolase_fold"/>
</dbReference>
<dbReference type="InterPro" id="IPR000073">
    <property type="entry name" value="AB_hydrolase_1"/>
</dbReference>
<reference evidence="3" key="1">
    <citation type="journal article" date="2019" name="Int. J. Syst. Evol. Microbiol.">
        <title>The Global Catalogue of Microorganisms (GCM) 10K type strain sequencing project: providing services to taxonomists for standard genome sequencing and annotation.</title>
        <authorList>
            <consortium name="The Broad Institute Genomics Platform"/>
            <consortium name="The Broad Institute Genome Sequencing Center for Infectious Disease"/>
            <person name="Wu L."/>
            <person name="Ma J."/>
        </authorList>
    </citation>
    <scope>NUCLEOTIDE SEQUENCE [LARGE SCALE GENOMIC DNA]</scope>
    <source>
        <strain evidence="3">JCM 10303</strain>
    </source>
</reference>
<evidence type="ECO:0000313" key="3">
    <source>
        <dbReference type="Proteomes" id="UP001500729"/>
    </source>
</evidence>
<protein>
    <submittedName>
        <fullName evidence="2">Alpha/beta hydrolase</fullName>
    </submittedName>
</protein>